<evidence type="ECO:0000256" key="10">
    <source>
        <dbReference type="ARBA" id="ARBA00023049"/>
    </source>
</evidence>
<sequence>MEHNPISTHGIPEEQPIASAAAEVTYPPKFTREKKPVNVWLQSAVSLAAYLVLGYYIFNSYKMLLVVTGIVLMHELGHFFAMKYYRYRDLGIFFIPLLGAYVSGSKREVSQKQSAVILLAGPLPGMILGIGFLLLEQYTQQSYFPFNVALSQIAAFLIFLNLINLLPIYPLDGGQLLNRVFLDEDGILSKIFVFVSIALMCLAAWKIHYILLIFPVMMLLRLRGDSQMNTLDKRIDESDINADVSYEEMSDRDYWEMRKILIEEHADFKNLNPGPPYQYSEREEKVMTTIQSLLHRHLIQDVSIAGKIFIFLIWVAALASPWLIEMDLSAFSKFGF</sequence>
<comment type="subcellular location">
    <subcellularLocation>
        <location evidence="2">Membrane</location>
        <topology evidence="2">Multi-pass membrane protein</topology>
    </subcellularLocation>
</comment>
<evidence type="ECO:0000256" key="7">
    <source>
        <dbReference type="ARBA" id="ARBA00022801"/>
    </source>
</evidence>
<reference evidence="14" key="1">
    <citation type="submission" date="2022-01" db="EMBL/GenBank/DDBJ databases">
        <authorList>
            <person name="Jo J.-H."/>
            <person name="Im W.-T."/>
        </authorList>
    </citation>
    <scope>NUCLEOTIDE SEQUENCE</scope>
    <source>
        <strain evidence="14">NA20</strain>
    </source>
</reference>
<feature type="transmembrane region" description="Helical" evidence="12">
    <location>
        <begin position="147"/>
        <end position="171"/>
    </location>
</feature>
<evidence type="ECO:0000256" key="1">
    <source>
        <dbReference type="ARBA" id="ARBA00001947"/>
    </source>
</evidence>
<evidence type="ECO:0000256" key="3">
    <source>
        <dbReference type="ARBA" id="ARBA00007931"/>
    </source>
</evidence>
<organism evidence="14 15">
    <name type="scientific">Terrimonas ginsenosidimutans</name>
    <dbReference type="NCBI Taxonomy" id="2908004"/>
    <lineage>
        <taxon>Bacteria</taxon>
        <taxon>Pseudomonadati</taxon>
        <taxon>Bacteroidota</taxon>
        <taxon>Chitinophagia</taxon>
        <taxon>Chitinophagales</taxon>
        <taxon>Chitinophagaceae</taxon>
        <taxon>Terrimonas</taxon>
    </lineage>
</organism>
<keyword evidence="7" id="KW-0378">Hydrolase</keyword>
<keyword evidence="8" id="KW-0862">Zinc</keyword>
<feature type="transmembrane region" description="Helical" evidence="12">
    <location>
        <begin position="304"/>
        <end position="324"/>
    </location>
</feature>
<comment type="similarity">
    <text evidence="3">Belongs to the peptidase M50B family.</text>
</comment>
<dbReference type="RefSeq" id="WP_237876095.1">
    <property type="nucleotide sequence ID" value="NZ_JAKLTR010000020.1"/>
</dbReference>
<keyword evidence="6" id="KW-0479">Metal-binding</keyword>
<feature type="transmembrane region" description="Helical" evidence="12">
    <location>
        <begin position="39"/>
        <end position="57"/>
    </location>
</feature>
<dbReference type="PANTHER" id="PTHR39188:SF3">
    <property type="entry name" value="STAGE IV SPORULATION PROTEIN FB"/>
    <property type="match status" value="1"/>
</dbReference>
<evidence type="ECO:0000256" key="4">
    <source>
        <dbReference type="ARBA" id="ARBA00022670"/>
    </source>
</evidence>
<feature type="transmembrane region" description="Helical" evidence="12">
    <location>
        <begin position="87"/>
        <end position="104"/>
    </location>
</feature>
<feature type="transmembrane region" description="Helical" evidence="12">
    <location>
        <begin position="191"/>
        <end position="220"/>
    </location>
</feature>
<feature type="transmembrane region" description="Helical" evidence="12">
    <location>
        <begin position="63"/>
        <end position="80"/>
    </location>
</feature>
<evidence type="ECO:0000256" key="11">
    <source>
        <dbReference type="ARBA" id="ARBA00023136"/>
    </source>
</evidence>
<keyword evidence="15" id="KW-1185">Reference proteome</keyword>
<gene>
    <name evidence="14" type="ORF">LZZ85_24005</name>
</gene>
<name>A0ABS9KYM4_9BACT</name>
<evidence type="ECO:0000256" key="2">
    <source>
        <dbReference type="ARBA" id="ARBA00004141"/>
    </source>
</evidence>
<comment type="cofactor">
    <cofactor evidence="1">
        <name>Zn(2+)</name>
        <dbReference type="ChEBI" id="CHEBI:29105"/>
    </cofactor>
</comment>
<evidence type="ECO:0000259" key="13">
    <source>
        <dbReference type="Pfam" id="PF02163"/>
    </source>
</evidence>
<keyword evidence="10" id="KW-0482">Metalloprotease</keyword>
<dbReference type="Pfam" id="PF02163">
    <property type="entry name" value="Peptidase_M50"/>
    <property type="match status" value="1"/>
</dbReference>
<dbReference type="EMBL" id="JAKLTR010000020">
    <property type="protein sequence ID" value="MCG2617383.1"/>
    <property type="molecule type" value="Genomic_DNA"/>
</dbReference>
<keyword evidence="4" id="KW-0645">Protease</keyword>
<dbReference type="Proteomes" id="UP001165367">
    <property type="component" value="Unassembled WGS sequence"/>
</dbReference>
<dbReference type="PANTHER" id="PTHR39188">
    <property type="entry name" value="MEMBRANE-ASSOCIATED ZINC METALLOPROTEASE M50B"/>
    <property type="match status" value="1"/>
</dbReference>
<evidence type="ECO:0000313" key="14">
    <source>
        <dbReference type="EMBL" id="MCG2617383.1"/>
    </source>
</evidence>
<evidence type="ECO:0000256" key="5">
    <source>
        <dbReference type="ARBA" id="ARBA00022692"/>
    </source>
</evidence>
<evidence type="ECO:0000256" key="9">
    <source>
        <dbReference type="ARBA" id="ARBA00022989"/>
    </source>
</evidence>
<evidence type="ECO:0000313" key="15">
    <source>
        <dbReference type="Proteomes" id="UP001165367"/>
    </source>
</evidence>
<accession>A0ABS9KYM4</accession>
<feature type="domain" description="Peptidase M50" evidence="13">
    <location>
        <begin position="63"/>
        <end position="138"/>
    </location>
</feature>
<protein>
    <recommendedName>
        <fullName evidence="13">Peptidase M50 domain-containing protein</fullName>
    </recommendedName>
</protein>
<keyword evidence="9 12" id="KW-1133">Transmembrane helix</keyword>
<keyword evidence="11 12" id="KW-0472">Membrane</keyword>
<proteinExistence type="inferred from homology"/>
<evidence type="ECO:0000256" key="8">
    <source>
        <dbReference type="ARBA" id="ARBA00022833"/>
    </source>
</evidence>
<keyword evidence="5 12" id="KW-0812">Transmembrane</keyword>
<comment type="caution">
    <text evidence="14">The sequence shown here is derived from an EMBL/GenBank/DDBJ whole genome shotgun (WGS) entry which is preliminary data.</text>
</comment>
<evidence type="ECO:0000256" key="12">
    <source>
        <dbReference type="SAM" id="Phobius"/>
    </source>
</evidence>
<evidence type="ECO:0000256" key="6">
    <source>
        <dbReference type="ARBA" id="ARBA00022723"/>
    </source>
</evidence>
<dbReference type="InterPro" id="IPR008915">
    <property type="entry name" value="Peptidase_M50"/>
</dbReference>
<feature type="transmembrane region" description="Helical" evidence="12">
    <location>
        <begin position="116"/>
        <end position="135"/>
    </location>
</feature>